<feature type="non-terminal residue" evidence="1">
    <location>
        <position position="1"/>
    </location>
</feature>
<evidence type="ECO:0000313" key="1">
    <source>
        <dbReference type="EMBL" id="GAG54888.1"/>
    </source>
</evidence>
<reference evidence="1" key="1">
    <citation type="journal article" date="2014" name="Front. Microbiol.">
        <title>High frequency of phylogenetically diverse reductive dehalogenase-homologous genes in deep subseafloor sedimentary metagenomes.</title>
        <authorList>
            <person name="Kawai M."/>
            <person name="Futagami T."/>
            <person name="Toyoda A."/>
            <person name="Takaki Y."/>
            <person name="Nishi S."/>
            <person name="Hori S."/>
            <person name="Arai W."/>
            <person name="Tsubouchi T."/>
            <person name="Morono Y."/>
            <person name="Uchiyama I."/>
            <person name="Ito T."/>
            <person name="Fujiyama A."/>
            <person name="Inagaki F."/>
            <person name="Takami H."/>
        </authorList>
    </citation>
    <scope>NUCLEOTIDE SEQUENCE</scope>
    <source>
        <strain evidence="1">Expedition CK06-06</strain>
    </source>
</reference>
<protein>
    <submittedName>
        <fullName evidence="1">Uncharacterized protein</fullName>
    </submittedName>
</protein>
<proteinExistence type="predicted"/>
<dbReference type="EMBL" id="BART01003278">
    <property type="protein sequence ID" value="GAG54888.1"/>
    <property type="molecule type" value="Genomic_DNA"/>
</dbReference>
<accession>X0Z352</accession>
<name>X0Z352_9ZZZZ</name>
<organism evidence="1">
    <name type="scientific">marine sediment metagenome</name>
    <dbReference type="NCBI Taxonomy" id="412755"/>
    <lineage>
        <taxon>unclassified sequences</taxon>
        <taxon>metagenomes</taxon>
        <taxon>ecological metagenomes</taxon>
    </lineage>
</organism>
<gene>
    <name evidence="1" type="ORF">S01H4_09205</name>
</gene>
<sequence length="74" mass="8505">IHLFGDGSLFFRGVISLNGKSIFVAHIIGSKKDPLNCCDSDVRWSNDGQYLYPGHELTFEQFNQYIDIKMKTYD</sequence>
<comment type="caution">
    <text evidence="1">The sequence shown here is derived from an EMBL/GenBank/DDBJ whole genome shotgun (WGS) entry which is preliminary data.</text>
</comment>
<dbReference type="AlphaFoldDB" id="X0Z352"/>